<sequence length="123" mass="13193">MKKYMKIDENTITVTLDPDPTKSLLLPLIAKNSPKCLSFNTSQAGGCGNGTKWEVKYPNVGGLIGSEVVLNIAGDNVILEGVTLPSLSCAVNALRNPDADYAMNLEFTASCSAVLKFDRQSLR</sequence>
<dbReference type="Proteomes" id="UP000887574">
    <property type="component" value="Unplaced"/>
</dbReference>
<evidence type="ECO:0000313" key="1">
    <source>
        <dbReference type="Proteomes" id="UP000887574"/>
    </source>
</evidence>
<organism evidence="1 2">
    <name type="scientific">Ditylenchus dipsaci</name>
    <dbReference type="NCBI Taxonomy" id="166011"/>
    <lineage>
        <taxon>Eukaryota</taxon>
        <taxon>Metazoa</taxon>
        <taxon>Ecdysozoa</taxon>
        <taxon>Nematoda</taxon>
        <taxon>Chromadorea</taxon>
        <taxon>Rhabditida</taxon>
        <taxon>Tylenchina</taxon>
        <taxon>Tylenchomorpha</taxon>
        <taxon>Sphaerularioidea</taxon>
        <taxon>Anguinidae</taxon>
        <taxon>Anguininae</taxon>
        <taxon>Ditylenchus</taxon>
    </lineage>
</organism>
<proteinExistence type="predicted"/>
<reference evidence="2" key="1">
    <citation type="submission" date="2022-11" db="UniProtKB">
        <authorList>
            <consortium name="WormBaseParasite"/>
        </authorList>
    </citation>
    <scope>IDENTIFICATION</scope>
</reference>
<accession>A0A915DUT7</accession>
<dbReference type="WBParaSite" id="jg23410">
    <property type="protein sequence ID" value="jg23410"/>
    <property type="gene ID" value="jg23410"/>
</dbReference>
<protein>
    <submittedName>
        <fullName evidence="2">Uncharacterized protein</fullName>
    </submittedName>
</protein>
<keyword evidence="1" id="KW-1185">Reference proteome</keyword>
<evidence type="ECO:0000313" key="2">
    <source>
        <dbReference type="WBParaSite" id="jg23410"/>
    </source>
</evidence>
<dbReference type="AlphaFoldDB" id="A0A915DUT7"/>
<name>A0A915DUT7_9BILA</name>